<evidence type="ECO:0000313" key="4">
    <source>
        <dbReference type="Proteomes" id="UP000694308"/>
    </source>
</evidence>
<dbReference type="InterPro" id="IPR000674">
    <property type="entry name" value="Ald_Oxase/Xan_DH_a/b"/>
</dbReference>
<keyword evidence="4" id="KW-1185">Reference proteome</keyword>
<gene>
    <name evidence="3" type="ORF">I6U48_14625</name>
</gene>
<name>A0A949U0D3_9CLOT</name>
<dbReference type="GO" id="GO:0016491">
    <property type="term" value="F:oxidoreductase activity"/>
    <property type="evidence" value="ECO:0007669"/>
    <property type="project" value="InterPro"/>
</dbReference>
<evidence type="ECO:0000313" key="3">
    <source>
        <dbReference type="EMBL" id="MBV7274138.1"/>
    </source>
</evidence>
<keyword evidence="1" id="KW-0500">Molybdenum</keyword>
<sequence>MRNIGNSVLKKDHEEKISGIAKYVADIPTDGVLHGKFLRSTVAHAKIKNITIPELPDEYMVVDKDDVLGENKIGIGLGDMPVFAIDVVEYIGDPILMIVGPEEEKVEEIVSQIVVDYDELPAIMDVTKSDVAFYEYQHGKGDVNAAFKNADRIYEEVLSTGYGEQIYLETNGIIADYHDDKMTIRGSMQCPYYLHSALQAVTGLGKDKIQIIAETTGGGFGGKEDFPSILSSQAAVASMKAKKPVRVVFDRREDITVTSKRHPLIARYKAAVKNGKVTAIDIDLIYDGGAYSTLSMVVLQRGTICATGVYNIENLRVHSKANKTNTVPKGAYRGFGAPQVFFGIELFMEHIAKGEGKNTLEFKKEHMVKQGDPTATLGKFHFHVPLNEMIEEANKLSDYKRKRELYEKPQTGRFRRGIGASLSFHGCGFTGSGERDLIKAVLKLKKYKDGTVEILAANTDMGQGLRTTLPKIAGKELGIPYDQIVYANPDTDRVPDSGPTVASRSLMVVGELVRRASIKLKEQWKDGEEQVIEERYKHPEYLIPFSINDFRGDAYPTYSWSVQVIELEIDMLTGQHKVLGGYGSFDVGTPIDLNILHGQMEGGMLQGIGYSSMEYMDHDGKGRVRNNSFSDYIIPTAMDVPNLKVQMYVAEYPDGPYGAKGAGELPNVGTAPAYIAALEQALGKNVDHIPFTVEDTLKAISSK</sequence>
<reference evidence="3" key="1">
    <citation type="submission" date="2020-12" db="EMBL/GenBank/DDBJ databases">
        <title>Clostridium thailandense sp. nov., a novel acetogenic bacterium isolated from peat land soil in Thailand.</title>
        <authorList>
            <person name="Chaikitkaew S."/>
            <person name="Birkeland N.K."/>
        </authorList>
    </citation>
    <scope>NUCLEOTIDE SEQUENCE</scope>
    <source>
        <strain evidence="3">PL3</strain>
    </source>
</reference>
<dbReference type="AlphaFoldDB" id="A0A949U0D3"/>
<dbReference type="Pfam" id="PF02738">
    <property type="entry name" value="MoCoBD_1"/>
    <property type="match status" value="1"/>
</dbReference>
<dbReference type="GO" id="GO:0005506">
    <property type="term" value="F:iron ion binding"/>
    <property type="evidence" value="ECO:0007669"/>
    <property type="project" value="InterPro"/>
</dbReference>
<protein>
    <submittedName>
        <fullName evidence="3">Xanthine dehydrogenase family protein</fullName>
    </submittedName>
</protein>
<dbReference type="InterPro" id="IPR046867">
    <property type="entry name" value="AldOxase/xan_DH_MoCoBD2"/>
</dbReference>
<dbReference type="Pfam" id="PF01315">
    <property type="entry name" value="Ald_Xan_dh_C"/>
    <property type="match status" value="1"/>
</dbReference>
<organism evidence="3 4">
    <name type="scientific">Clostridium thailandense</name>
    <dbReference type="NCBI Taxonomy" id="2794346"/>
    <lineage>
        <taxon>Bacteria</taxon>
        <taxon>Bacillati</taxon>
        <taxon>Bacillota</taxon>
        <taxon>Clostridia</taxon>
        <taxon>Eubacteriales</taxon>
        <taxon>Clostridiaceae</taxon>
        <taxon>Clostridium</taxon>
    </lineage>
</organism>
<dbReference type="RefSeq" id="WP_218321204.1">
    <property type="nucleotide sequence ID" value="NZ_JAEEGC010000067.1"/>
</dbReference>
<dbReference type="InterPro" id="IPR016208">
    <property type="entry name" value="Ald_Oxase/xanthine_DH-like"/>
</dbReference>
<evidence type="ECO:0000259" key="2">
    <source>
        <dbReference type="SMART" id="SM01008"/>
    </source>
</evidence>
<dbReference type="PANTHER" id="PTHR11908:SF132">
    <property type="entry name" value="ALDEHYDE OXIDASE 1-RELATED"/>
    <property type="match status" value="1"/>
</dbReference>
<dbReference type="EMBL" id="JAEEGC010000067">
    <property type="protein sequence ID" value="MBV7274138.1"/>
    <property type="molecule type" value="Genomic_DNA"/>
</dbReference>
<dbReference type="Pfam" id="PF20256">
    <property type="entry name" value="MoCoBD_2"/>
    <property type="match status" value="1"/>
</dbReference>
<dbReference type="Proteomes" id="UP000694308">
    <property type="component" value="Unassembled WGS sequence"/>
</dbReference>
<feature type="domain" description="Aldehyde oxidase/xanthine dehydrogenase a/b hammerhead" evidence="2">
    <location>
        <begin position="18"/>
        <end position="121"/>
    </location>
</feature>
<dbReference type="PANTHER" id="PTHR11908">
    <property type="entry name" value="XANTHINE DEHYDROGENASE"/>
    <property type="match status" value="1"/>
</dbReference>
<accession>A0A949U0D3</accession>
<evidence type="ECO:0000256" key="1">
    <source>
        <dbReference type="ARBA" id="ARBA00022505"/>
    </source>
</evidence>
<dbReference type="SMART" id="SM01008">
    <property type="entry name" value="Ald_Xan_dh_C"/>
    <property type="match status" value="1"/>
</dbReference>
<proteinExistence type="predicted"/>
<dbReference type="InterPro" id="IPR008274">
    <property type="entry name" value="AldOxase/xan_DH_MoCoBD1"/>
</dbReference>
<comment type="caution">
    <text evidence="3">The sequence shown here is derived from an EMBL/GenBank/DDBJ whole genome shotgun (WGS) entry which is preliminary data.</text>
</comment>